<dbReference type="EC" id="5.4.2.2" evidence="7"/>
<organism evidence="13 14">
    <name type="scientific">Glaciimonas immobilis</name>
    <dbReference type="NCBI Taxonomy" id="728004"/>
    <lineage>
        <taxon>Bacteria</taxon>
        <taxon>Pseudomonadati</taxon>
        <taxon>Pseudomonadota</taxon>
        <taxon>Betaproteobacteria</taxon>
        <taxon>Burkholderiales</taxon>
        <taxon>Oxalobacteraceae</taxon>
        <taxon>Glaciimonas</taxon>
    </lineage>
</organism>
<evidence type="ECO:0000313" key="13">
    <source>
        <dbReference type="EMBL" id="MBB5202641.1"/>
    </source>
</evidence>
<comment type="caution">
    <text evidence="13">The sequence shown here is derived from an EMBL/GenBank/DDBJ whole genome shotgun (WGS) entry which is preliminary data.</text>
</comment>
<evidence type="ECO:0000256" key="5">
    <source>
        <dbReference type="ARBA" id="ARBA00022842"/>
    </source>
</evidence>
<protein>
    <recommendedName>
        <fullName evidence="7">Phosphoglucomutase</fullName>
        <ecNumber evidence="7">5.4.2.2</ecNumber>
    </recommendedName>
</protein>
<keyword evidence="4 8" id="KW-0479">Metal-binding</keyword>
<comment type="cofactor">
    <cofactor evidence="1">
        <name>Mg(2+)</name>
        <dbReference type="ChEBI" id="CHEBI:18420"/>
    </cofactor>
</comment>
<dbReference type="GO" id="GO:0005975">
    <property type="term" value="P:carbohydrate metabolic process"/>
    <property type="evidence" value="ECO:0007669"/>
    <property type="project" value="UniProtKB-UniRule"/>
</dbReference>
<evidence type="ECO:0000256" key="3">
    <source>
        <dbReference type="ARBA" id="ARBA00022553"/>
    </source>
</evidence>
<evidence type="ECO:0000256" key="2">
    <source>
        <dbReference type="ARBA" id="ARBA00010231"/>
    </source>
</evidence>
<evidence type="ECO:0000256" key="1">
    <source>
        <dbReference type="ARBA" id="ARBA00001946"/>
    </source>
</evidence>
<dbReference type="SUPFAM" id="SSF55957">
    <property type="entry name" value="Phosphoglucomutase, C-terminal domain"/>
    <property type="match status" value="1"/>
</dbReference>
<keyword evidence="6 13" id="KW-0413">Isomerase</keyword>
<dbReference type="CDD" id="cd05801">
    <property type="entry name" value="PGM_like3"/>
    <property type="match status" value="1"/>
</dbReference>
<evidence type="ECO:0000256" key="6">
    <source>
        <dbReference type="ARBA" id="ARBA00023235"/>
    </source>
</evidence>
<dbReference type="InterPro" id="IPR016066">
    <property type="entry name" value="A-D-PHexomutase_CS"/>
</dbReference>
<dbReference type="InterPro" id="IPR005846">
    <property type="entry name" value="A-D-PHexomutase_a/b/a-III"/>
</dbReference>
<dbReference type="PANTHER" id="PTHR45745">
    <property type="entry name" value="PHOSPHOMANNOMUTASE 45A"/>
    <property type="match status" value="1"/>
</dbReference>
<dbReference type="GO" id="GO:0004614">
    <property type="term" value="F:phosphoglucomutase activity"/>
    <property type="evidence" value="ECO:0007669"/>
    <property type="project" value="UniProtKB-UniRule"/>
</dbReference>
<dbReference type="Pfam" id="PF02879">
    <property type="entry name" value="PGM_PMM_II"/>
    <property type="match status" value="1"/>
</dbReference>
<keyword evidence="3" id="KW-0597">Phosphoprotein</keyword>
<evidence type="ECO:0000259" key="12">
    <source>
        <dbReference type="Pfam" id="PF02880"/>
    </source>
</evidence>
<comment type="similarity">
    <text evidence="2 8">Belongs to the phosphohexose mutase family.</text>
</comment>
<dbReference type="RefSeq" id="WP_168057415.1">
    <property type="nucleotide sequence ID" value="NZ_JAAOZT010000023.1"/>
</dbReference>
<gene>
    <name evidence="13" type="ORF">HNR39_004511</name>
</gene>
<reference evidence="13 14" key="1">
    <citation type="submission" date="2020-08" db="EMBL/GenBank/DDBJ databases">
        <title>Genomic Encyclopedia of Type Strains, Phase IV (KMG-IV): sequencing the most valuable type-strain genomes for metagenomic binning, comparative biology and taxonomic classification.</title>
        <authorList>
            <person name="Goeker M."/>
        </authorList>
    </citation>
    <scope>NUCLEOTIDE SEQUENCE [LARGE SCALE GENOMIC DNA]</scope>
    <source>
        <strain evidence="13 14">DSM 23240</strain>
    </source>
</reference>
<evidence type="ECO:0000259" key="9">
    <source>
        <dbReference type="Pfam" id="PF00408"/>
    </source>
</evidence>
<dbReference type="InterPro" id="IPR005844">
    <property type="entry name" value="A-D-PHexomutase_a/b/a-I"/>
</dbReference>
<dbReference type="InterPro" id="IPR005852">
    <property type="entry name" value="PGM_a-D-Glc-sp"/>
</dbReference>
<dbReference type="InterPro" id="IPR016055">
    <property type="entry name" value="A-D-PHexomutase_a/b/a-I/II/III"/>
</dbReference>
<dbReference type="SUPFAM" id="SSF53738">
    <property type="entry name" value="Phosphoglucomutase, first 3 domains"/>
    <property type="match status" value="3"/>
</dbReference>
<evidence type="ECO:0000256" key="8">
    <source>
        <dbReference type="RuleBase" id="RU004326"/>
    </source>
</evidence>
<dbReference type="Pfam" id="PF02880">
    <property type="entry name" value="PGM_PMM_III"/>
    <property type="match status" value="1"/>
</dbReference>
<dbReference type="Pfam" id="PF00408">
    <property type="entry name" value="PGM_PMM_IV"/>
    <property type="match status" value="1"/>
</dbReference>
<dbReference type="PROSITE" id="PS00710">
    <property type="entry name" value="PGM_PMM"/>
    <property type="match status" value="1"/>
</dbReference>
<evidence type="ECO:0000313" key="14">
    <source>
        <dbReference type="Proteomes" id="UP000571084"/>
    </source>
</evidence>
<sequence>MNINPLAGKLPPQDTLVNIPKLVTAYYSNRPDVNIAAQQVSFGTSGHRGSSFQNTFNEWHLLAITQSICEYRKRQNISGPLFLGIDTHALSIPAAASALEVLAANGVDVMLAQDDEYTPTPVISHAILAYNRGRTTGLADGIVVTPSHNPPDNGGIKYNLPNGGPADTSITDWIQAAANNFIRKGLHDVRRVPFEKALLAPTTHRYDYLSNYVYDLGNVIEMEVIKSADIHPGVDPLGGAGVRYWERIANRYHIDLTVVSNTIDPTFGFMTLDRDGKIRMDPSSPYAMQRLIDLKNQFDVAFGCDTDHDRHGIVTRSSGLMPSNHYLTVAIDYLFRHRPHWRHEASVGKTVVSSQMIDRVCARLGRKLVEMPVGFKWFVDGLFDGSMGFGGEESAGAAFLRLDGSVWTTDKDGITAALLAAEMTARTGNDPAQAYQKLTETLGAPIANRLEAPATRAQKAALSALSPEQISSTELAGEKITGVLTRAPGNNAAIGGLKVCTKNGWFAARPSGTEEIYKIYAESFIDDAHLELIIKEAQVIVDSAMRTR</sequence>
<dbReference type="Gene3D" id="3.40.120.10">
    <property type="entry name" value="Alpha-D-Glucose-1,6-Bisphosphate, subunit A, domain 3"/>
    <property type="match status" value="3"/>
</dbReference>
<evidence type="ECO:0000259" key="10">
    <source>
        <dbReference type="Pfam" id="PF02878"/>
    </source>
</evidence>
<feature type="domain" description="Alpha-D-phosphohexomutase C-terminal" evidence="9">
    <location>
        <begin position="493"/>
        <end position="534"/>
    </location>
</feature>
<feature type="domain" description="Alpha-D-phosphohexomutase alpha/beta/alpha" evidence="10">
    <location>
        <begin position="41"/>
        <end position="179"/>
    </location>
</feature>
<dbReference type="InterPro" id="IPR005845">
    <property type="entry name" value="A-D-PHexomutase_a/b/a-II"/>
</dbReference>
<keyword evidence="14" id="KW-1185">Reference proteome</keyword>
<accession>A0A840S1T5</accession>
<dbReference type="InterPro" id="IPR036900">
    <property type="entry name" value="A-D-PHexomutase_C_sf"/>
</dbReference>
<feature type="domain" description="Alpha-D-phosphohexomutase alpha/beta/alpha" evidence="11">
    <location>
        <begin position="212"/>
        <end position="315"/>
    </location>
</feature>
<dbReference type="EMBL" id="JACHHQ010000019">
    <property type="protein sequence ID" value="MBB5202641.1"/>
    <property type="molecule type" value="Genomic_DNA"/>
</dbReference>
<dbReference type="Proteomes" id="UP000571084">
    <property type="component" value="Unassembled WGS sequence"/>
</dbReference>
<dbReference type="GO" id="GO:0000287">
    <property type="term" value="F:magnesium ion binding"/>
    <property type="evidence" value="ECO:0007669"/>
    <property type="project" value="InterPro"/>
</dbReference>
<feature type="domain" description="Alpha-D-phosphohexomutase alpha/beta/alpha" evidence="12">
    <location>
        <begin position="323"/>
        <end position="440"/>
    </location>
</feature>
<dbReference type="GO" id="GO:0008973">
    <property type="term" value="F:phosphopentomutase activity"/>
    <property type="evidence" value="ECO:0007669"/>
    <property type="project" value="TreeGrafter"/>
</dbReference>
<dbReference type="AlphaFoldDB" id="A0A840S1T5"/>
<dbReference type="Gene3D" id="3.30.310.50">
    <property type="entry name" value="Alpha-D-phosphohexomutase, C-terminal domain"/>
    <property type="match status" value="1"/>
</dbReference>
<dbReference type="GO" id="GO:0006166">
    <property type="term" value="P:purine ribonucleoside salvage"/>
    <property type="evidence" value="ECO:0007669"/>
    <property type="project" value="TreeGrafter"/>
</dbReference>
<proteinExistence type="inferred from homology"/>
<dbReference type="InterPro" id="IPR005843">
    <property type="entry name" value="A-D-PHexomutase_C"/>
</dbReference>
<name>A0A840S1T5_9BURK</name>
<keyword evidence="5 8" id="KW-0460">Magnesium</keyword>
<evidence type="ECO:0000256" key="4">
    <source>
        <dbReference type="ARBA" id="ARBA00022723"/>
    </source>
</evidence>
<evidence type="ECO:0000256" key="7">
    <source>
        <dbReference type="NCBIfam" id="TIGR01132"/>
    </source>
</evidence>
<dbReference type="NCBIfam" id="TIGR01132">
    <property type="entry name" value="pgm"/>
    <property type="match status" value="1"/>
</dbReference>
<dbReference type="PANTHER" id="PTHR45745:SF1">
    <property type="entry name" value="PHOSPHOGLUCOMUTASE 2B-RELATED"/>
    <property type="match status" value="1"/>
</dbReference>
<evidence type="ECO:0000259" key="11">
    <source>
        <dbReference type="Pfam" id="PF02879"/>
    </source>
</evidence>
<dbReference type="Pfam" id="PF02878">
    <property type="entry name" value="PGM_PMM_I"/>
    <property type="match status" value="1"/>
</dbReference>